<reference evidence="6 8" key="1">
    <citation type="journal article" date="2022" name="Nat. Plants">
        <title>Genomes of leafy and leafless Platanthera orchids illuminate the evolution of mycoheterotrophy.</title>
        <authorList>
            <person name="Li M.H."/>
            <person name="Liu K.W."/>
            <person name="Li Z."/>
            <person name="Lu H.C."/>
            <person name="Ye Q.L."/>
            <person name="Zhang D."/>
            <person name="Wang J.Y."/>
            <person name="Li Y.F."/>
            <person name="Zhong Z.M."/>
            <person name="Liu X."/>
            <person name="Yu X."/>
            <person name="Liu D.K."/>
            <person name="Tu X.D."/>
            <person name="Liu B."/>
            <person name="Hao Y."/>
            <person name="Liao X.Y."/>
            <person name="Jiang Y.T."/>
            <person name="Sun W.H."/>
            <person name="Chen J."/>
            <person name="Chen Y.Q."/>
            <person name="Ai Y."/>
            <person name="Zhai J.W."/>
            <person name="Wu S.S."/>
            <person name="Zhou Z."/>
            <person name="Hsiao Y.Y."/>
            <person name="Wu W.L."/>
            <person name="Chen Y.Y."/>
            <person name="Lin Y.F."/>
            <person name="Hsu J.L."/>
            <person name="Li C.Y."/>
            <person name="Wang Z.W."/>
            <person name="Zhao X."/>
            <person name="Zhong W.Y."/>
            <person name="Ma X.K."/>
            <person name="Ma L."/>
            <person name="Huang J."/>
            <person name="Chen G.Z."/>
            <person name="Huang M.Z."/>
            <person name="Huang L."/>
            <person name="Peng D.H."/>
            <person name="Luo Y.B."/>
            <person name="Zou S.Q."/>
            <person name="Chen S.P."/>
            <person name="Lan S."/>
            <person name="Tsai W.C."/>
            <person name="Van de Peer Y."/>
            <person name="Liu Z.J."/>
        </authorList>
    </citation>
    <scope>NUCLEOTIDE SEQUENCE [LARGE SCALE GENOMIC DNA]</scope>
    <source>
        <strain evidence="6">Lor287</strain>
    </source>
</reference>
<dbReference type="GO" id="GO:0016020">
    <property type="term" value="C:membrane"/>
    <property type="evidence" value="ECO:0007669"/>
    <property type="project" value="UniProtKB-SubCell"/>
</dbReference>
<evidence type="ECO:0000256" key="5">
    <source>
        <dbReference type="ARBA" id="ARBA00023136"/>
    </source>
</evidence>
<dbReference type="Pfam" id="PF01679">
    <property type="entry name" value="Pmp3"/>
    <property type="match status" value="1"/>
</dbReference>
<keyword evidence="4" id="KW-1133">Transmembrane helix</keyword>
<sequence length="177" mass="19987">MEFCICLLLTILGYIPGIVYTIDVIVSIDPERPKPSCINVHSVFLISDAIPPKLSTYLLTILLCCFGCNSSKTEYSEEAILISDAIRANLDVLDDRLLKNLRQFRGNLDANLVIEVLRLVKIPKLSMKFFLWAGRQIGYSHNTITYDAADLIFLVSMRKALSLNIFLERLNKKTGKC</sequence>
<keyword evidence="3" id="KW-0812">Transmembrane</keyword>
<dbReference type="AlphaFoldDB" id="A0AAP0AX09"/>
<reference evidence="6" key="2">
    <citation type="submission" date="2024-02" db="EMBL/GenBank/DDBJ databases">
        <authorList>
            <person name="Li M.-H."/>
            <person name="Liu K.-W."/>
            <person name="Li Z."/>
            <person name="Lu H.-C."/>
            <person name="Ye Q.-L."/>
            <person name="Zhang D."/>
            <person name="Wang J.-Y."/>
            <person name="Li Y.-F."/>
            <person name="Zhong Z.-M."/>
            <person name="Liu X."/>
            <person name="Yu X."/>
            <person name="Liu D.-K."/>
            <person name="Tu X.-D."/>
            <person name="Liu B."/>
            <person name="Hao Y."/>
            <person name="Liao X.-Y."/>
            <person name="Jiang Y.-T."/>
            <person name="Sun W.-H."/>
            <person name="Chen J."/>
            <person name="Ai Y."/>
            <person name="Zhai J.-W."/>
            <person name="Wu S.-S."/>
            <person name="Zhou Z."/>
            <person name="Hsiao Y.-Y."/>
            <person name="Wu W.-L."/>
            <person name="Chen Y.-Y."/>
            <person name="Lin Y.-F."/>
            <person name="Hsu J.-L."/>
            <person name="Li C.-Y."/>
            <person name="Wang Z.-W."/>
            <person name="Zhao X."/>
            <person name="Zhong W.-Y."/>
            <person name="Ma X.-K."/>
            <person name="Ma L."/>
            <person name="Huang J."/>
            <person name="Chen G.-Z."/>
            <person name="Huang M.-Z."/>
            <person name="Huang L."/>
            <person name="Peng D.-H."/>
            <person name="Luo Y.-B."/>
            <person name="Zou S.-Q."/>
            <person name="Chen S.-P."/>
            <person name="Lan S."/>
            <person name="Tsai W.-C."/>
            <person name="Van De Peer Y."/>
            <person name="Liu Z.-J."/>
        </authorList>
    </citation>
    <scope>NUCLEOTIDE SEQUENCE</scope>
    <source>
        <strain evidence="6">Lor287</strain>
        <tissue evidence="6">Leaf</tissue>
    </source>
</reference>
<dbReference type="InterPro" id="IPR000612">
    <property type="entry name" value="PMP3"/>
</dbReference>
<name>A0AAP0AX09_9ASPA</name>
<proteinExistence type="inferred from homology"/>
<evidence type="ECO:0000313" key="8">
    <source>
        <dbReference type="Proteomes" id="UP001418222"/>
    </source>
</evidence>
<comment type="similarity">
    <text evidence="2">Belongs to the UPF0057 (PMP3) family.</text>
</comment>
<protein>
    <submittedName>
        <fullName evidence="6">Hydrophobic protein OSR8</fullName>
    </submittedName>
</protein>
<accession>A0AAP0AX09</accession>
<comment type="subcellular location">
    <subcellularLocation>
        <location evidence="1">Membrane</location>
    </subcellularLocation>
</comment>
<evidence type="ECO:0000256" key="2">
    <source>
        <dbReference type="ARBA" id="ARBA00009530"/>
    </source>
</evidence>
<evidence type="ECO:0000313" key="7">
    <source>
        <dbReference type="EMBL" id="KAK8918481.1"/>
    </source>
</evidence>
<keyword evidence="5" id="KW-0472">Membrane</keyword>
<evidence type="ECO:0000313" key="6">
    <source>
        <dbReference type="EMBL" id="KAK8918427.1"/>
    </source>
</evidence>
<dbReference type="Proteomes" id="UP001418222">
    <property type="component" value="Unassembled WGS sequence"/>
</dbReference>
<evidence type="ECO:0000256" key="3">
    <source>
        <dbReference type="ARBA" id="ARBA00022692"/>
    </source>
</evidence>
<comment type="caution">
    <text evidence="6">The sequence shown here is derived from an EMBL/GenBank/DDBJ whole genome shotgun (WGS) entry which is preliminary data.</text>
</comment>
<keyword evidence="8" id="KW-1185">Reference proteome</keyword>
<gene>
    <name evidence="6" type="primary">OSR8</name>
    <name evidence="6" type="ORF">KSP39_PZI021571</name>
    <name evidence="7" type="ORF">KSP39_PZI021950</name>
</gene>
<organism evidence="6 8">
    <name type="scientific">Platanthera zijinensis</name>
    <dbReference type="NCBI Taxonomy" id="2320716"/>
    <lineage>
        <taxon>Eukaryota</taxon>
        <taxon>Viridiplantae</taxon>
        <taxon>Streptophyta</taxon>
        <taxon>Embryophyta</taxon>
        <taxon>Tracheophyta</taxon>
        <taxon>Spermatophyta</taxon>
        <taxon>Magnoliopsida</taxon>
        <taxon>Liliopsida</taxon>
        <taxon>Asparagales</taxon>
        <taxon>Orchidaceae</taxon>
        <taxon>Orchidoideae</taxon>
        <taxon>Orchideae</taxon>
        <taxon>Orchidinae</taxon>
        <taxon>Platanthera</taxon>
    </lineage>
</organism>
<dbReference type="EMBL" id="JBBWWQ010000019">
    <property type="protein sequence ID" value="KAK8918427.1"/>
    <property type="molecule type" value="Genomic_DNA"/>
</dbReference>
<evidence type="ECO:0000256" key="4">
    <source>
        <dbReference type="ARBA" id="ARBA00022989"/>
    </source>
</evidence>
<dbReference type="EMBL" id="JBBWWQ010000019">
    <property type="protein sequence ID" value="KAK8918481.1"/>
    <property type="molecule type" value="Genomic_DNA"/>
</dbReference>
<evidence type="ECO:0000256" key="1">
    <source>
        <dbReference type="ARBA" id="ARBA00004370"/>
    </source>
</evidence>